<reference evidence="1" key="1">
    <citation type="journal article" date="2023" name="Mol. Phylogenet. Evol.">
        <title>Genome-scale phylogeny and comparative genomics of the fungal order Sordariales.</title>
        <authorList>
            <person name="Hensen N."/>
            <person name="Bonometti L."/>
            <person name="Westerberg I."/>
            <person name="Brannstrom I.O."/>
            <person name="Guillou S."/>
            <person name="Cros-Aarteil S."/>
            <person name="Calhoun S."/>
            <person name="Haridas S."/>
            <person name="Kuo A."/>
            <person name="Mondo S."/>
            <person name="Pangilinan J."/>
            <person name="Riley R."/>
            <person name="LaButti K."/>
            <person name="Andreopoulos B."/>
            <person name="Lipzen A."/>
            <person name="Chen C."/>
            <person name="Yan M."/>
            <person name="Daum C."/>
            <person name="Ng V."/>
            <person name="Clum A."/>
            <person name="Steindorff A."/>
            <person name="Ohm R.A."/>
            <person name="Martin F."/>
            <person name="Silar P."/>
            <person name="Natvig D.O."/>
            <person name="Lalanne C."/>
            <person name="Gautier V."/>
            <person name="Ament-Velasquez S.L."/>
            <person name="Kruys A."/>
            <person name="Hutchinson M.I."/>
            <person name="Powell A.J."/>
            <person name="Barry K."/>
            <person name="Miller A.N."/>
            <person name="Grigoriev I.V."/>
            <person name="Debuchy R."/>
            <person name="Gladieux P."/>
            <person name="Hiltunen Thoren M."/>
            <person name="Johannesson H."/>
        </authorList>
    </citation>
    <scope>NUCLEOTIDE SEQUENCE</scope>
    <source>
        <strain evidence="1">CBS 123565</strain>
    </source>
</reference>
<evidence type="ECO:0000313" key="1">
    <source>
        <dbReference type="EMBL" id="KAK4137056.1"/>
    </source>
</evidence>
<dbReference type="Proteomes" id="UP001304895">
    <property type="component" value="Unassembled WGS sequence"/>
</dbReference>
<reference evidence="1" key="2">
    <citation type="submission" date="2023-05" db="EMBL/GenBank/DDBJ databases">
        <authorList>
            <consortium name="Lawrence Berkeley National Laboratory"/>
            <person name="Steindorff A."/>
            <person name="Hensen N."/>
            <person name="Bonometti L."/>
            <person name="Westerberg I."/>
            <person name="Brannstrom I.O."/>
            <person name="Guillou S."/>
            <person name="Cros-Aarteil S."/>
            <person name="Calhoun S."/>
            <person name="Haridas S."/>
            <person name="Kuo A."/>
            <person name="Mondo S."/>
            <person name="Pangilinan J."/>
            <person name="Riley R."/>
            <person name="Labutti K."/>
            <person name="Andreopoulos B."/>
            <person name="Lipzen A."/>
            <person name="Chen C."/>
            <person name="Yanf M."/>
            <person name="Daum C."/>
            <person name="Ng V."/>
            <person name="Clum A."/>
            <person name="Ohm R."/>
            <person name="Martin F."/>
            <person name="Silar P."/>
            <person name="Natvig D."/>
            <person name="Lalanne C."/>
            <person name="Gautier V."/>
            <person name="Ament-Velasquez S.L."/>
            <person name="Kruys A."/>
            <person name="Hutchinson M.I."/>
            <person name="Powell A.J."/>
            <person name="Barry K."/>
            <person name="Miller A.N."/>
            <person name="Grigoriev I.V."/>
            <person name="Debuchy R."/>
            <person name="Gladieux P."/>
            <person name="Thoren M.H."/>
            <person name="Johannesson H."/>
        </authorList>
    </citation>
    <scope>NUCLEOTIDE SEQUENCE</scope>
    <source>
        <strain evidence="1">CBS 123565</strain>
    </source>
</reference>
<evidence type="ECO:0000313" key="2">
    <source>
        <dbReference type="Proteomes" id="UP001304895"/>
    </source>
</evidence>
<gene>
    <name evidence="1" type="ORF">BT67DRAFT_200995</name>
</gene>
<accession>A0AAN6USG3</accession>
<organism evidence="1 2">
    <name type="scientific">Trichocladium antarcticum</name>
    <dbReference type="NCBI Taxonomy" id="1450529"/>
    <lineage>
        <taxon>Eukaryota</taxon>
        <taxon>Fungi</taxon>
        <taxon>Dikarya</taxon>
        <taxon>Ascomycota</taxon>
        <taxon>Pezizomycotina</taxon>
        <taxon>Sordariomycetes</taxon>
        <taxon>Sordariomycetidae</taxon>
        <taxon>Sordariales</taxon>
        <taxon>Chaetomiaceae</taxon>
        <taxon>Trichocladium</taxon>
    </lineage>
</organism>
<protein>
    <submittedName>
        <fullName evidence="1">Uncharacterized protein</fullName>
    </submittedName>
</protein>
<name>A0AAN6USG3_9PEZI</name>
<comment type="caution">
    <text evidence="1">The sequence shown here is derived from an EMBL/GenBank/DDBJ whole genome shotgun (WGS) entry which is preliminary data.</text>
</comment>
<dbReference type="EMBL" id="MU853403">
    <property type="protein sequence ID" value="KAK4137056.1"/>
    <property type="molecule type" value="Genomic_DNA"/>
</dbReference>
<proteinExistence type="predicted"/>
<dbReference type="AlphaFoldDB" id="A0AAN6USG3"/>
<sequence>MATVRATTPLIHPMPRERMFLIAFTLGTPPWATVVNSIITESTPHTESLHLPGPRYSILSAVKDAGHFLSAALAGLTCNDSST</sequence>
<keyword evidence="2" id="KW-1185">Reference proteome</keyword>